<feature type="transmembrane region" description="Helical" evidence="1">
    <location>
        <begin position="378"/>
        <end position="399"/>
    </location>
</feature>
<dbReference type="AlphaFoldDB" id="A0ABD5Q3F1"/>
<feature type="transmembrane region" description="Helical" evidence="1">
    <location>
        <begin position="177"/>
        <end position="196"/>
    </location>
</feature>
<evidence type="ECO:0000313" key="2">
    <source>
        <dbReference type="EMBL" id="MFC4825128.1"/>
    </source>
</evidence>
<feature type="transmembrane region" description="Helical" evidence="1">
    <location>
        <begin position="202"/>
        <end position="221"/>
    </location>
</feature>
<proteinExistence type="predicted"/>
<evidence type="ECO:0000256" key="1">
    <source>
        <dbReference type="SAM" id="Phobius"/>
    </source>
</evidence>
<reference evidence="2 3" key="1">
    <citation type="journal article" date="2019" name="Int. J. Syst. Evol. Microbiol.">
        <title>The Global Catalogue of Microorganisms (GCM) 10K type strain sequencing project: providing services to taxonomists for standard genome sequencing and annotation.</title>
        <authorList>
            <consortium name="The Broad Institute Genomics Platform"/>
            <consortium name="The Broad Institute Genome Sequencing Center for Infectious Disease"/>
            <person name="Wu L."/>
            <person name="Ma J."/>
        </authorList>
    </citation>
    <scope>NUCLEOTIDE SEQUENCE [LARGE SCALE GENOMIC DNA]</scope>
    <source>
        <strain evidence="2 3">XZYJ18</strain>
    </source>
</reference>
<keyword evidence="3" id="KW-1185">Reference proteome</keyword>
<name>A0ABD5Q3F1_9EURY</name>
<dbReference type="Proteomes" id="UP001595945">
    <property type="component" value="Unassembled WGS sequence"/>
</dbReference>
<protein>
    <submittedName>
        <fullName evidence="2">Uncharacterized protein</fullName>
    </submittedName>
</protein>
<accession>A0ABD5Q3F1</accession>
<dbReference type="RefSeq" id="WP_254269170.1">
    <property type="nucleotide sequence ID" value="NZ_CP100400.1"/>
</dbReference>
<feature type="transmembrane region" description="Helical" evidence="1">
    <location>
        <begin position="253"/>
        <end position="270"/>
    </location>
</feature>
<sequence length="600" mass="64373">MDTDTHTSRRREKGALIVGFASLAAAVLVAHGSPPEAYELSIYAGTPVAFWVGTSIALLVGVFVGLRAEGIAGRLALVLAGVAMFAVASLPVLRSYYFFGAGDSLTHLGWAKDIAAGKLSVLNFLYPGTHTVAVILSDVTGMGLPRAMLVMVSAFTAVFLLFVPLTTWTITRDRRATTLAALSALLFLPINNVSVFDMPHPTTQAIMFLPLILYLAARYLVRADREGLFVGTPTGALMAVTSMAVVLVHPQQAANVLVVFGSILGLQLLARFVGSRETDHRTLALQTVFLAGVFAVWAPRHERATGATSALLGMLSSGFRLGQETTQAAGSVSAVGGSLQILFAKLFLVSVVFCALAGLSVLGGLLGRFEDAPDVTSFSRYLGLALVPLFGLFTAYFIVSYEKLHFRQLGFIMVLVTILGAVALARGMDTLSTRFSPGTARTVVGVAVVVMLALSVPTVYQSPYMYQSSSHVSEAQMSGYETAIEHRGSSPFIGIRSGGERWTDGVLGYQQSRRLKLAAGSLYTDDSHPAVGENFTGRYVARHYDDRYLAFTDRARQRDLRVYDGFRFGARGFRSLDAAPGLNRVQANGGFQMYRINGTS</sequence>
<feature type="transmembrane region" description="Helical" evidence="1">
    <location>
        <begin position="75"/>
        <end position="99"/>
    </location>
</feature>
<dbReference type="GeneID" id="73044163"/>
<dbReference type="EMBL" id="JBHSHT010000002">
    <property type="protein sequence ID" value="MFC4825128.1"/>
    <property type="molecule type" value="Genomic_DNA"/>
</dbReference>
<feature type="transmembrane region" description="Helical" evidence="1">
    <location>
        <begin position="228"/>
        <end position="247"/>
    </location>
</feature>
<organism evidence="2 3">
    <name type="scientific">Halorussus aquaticus</name>
    <dbReference type="NCBI Taxonomy" id="2953748"/>
    <lineage>
        <taxon>Archaea</taxon>
        <taxon>Methanobacteriati</taxon>
        <taxon>Methanobacteriota</taxon>
        <taxon>Stenosarchaea group</taxon>
        <taxon>Halobacteria</taxon>
        <taxon>Halobacteriales</taxon>
        <taxon>Haladaptataceae</taxon>
        <taxon>Halorussus</taxon>
    </lineage>
</organism>
<keyword evidence="1" id="KW-0472">Membrane</keyword>
<evidence type="ECO:0000313" key="3">
    <source>
        <dbReference type="Proteomes" id="UP001595945"/>
    </source>
</evidence>
<gene>
    <name evidence="2" type="ORF">ACFO9K_12755</name>
</gene>
<feature type="transmembrane region" description="Helical" evidence="1">
    <location>
        <begin position="440"/>
        <end position="460"/>
    </location>
</feature>
<keyword evidence="1" id="KW-1133">Transmembrane helix</keyword>
<keyword evidence="1" id="KW-0812">Transmembrane</keyword>
<feature type="transmembrane region" description="Helical" evidence="1">
    <location>
        <begin position="147"/>
        <end position="165"/>
    </location>
</feature>
<feature type="transmembrane region" description="Helical" evidence="1">
    <location>
        <begin position="411"/>
        <end position="428"/>
    </location>
</feature>
<feature type="transmembrane region" description="Helical" evidence="1">
    <location>
        <begin position="48"/>
        <end position="68"/>
    </location>
</feature>
<feature type="transmembrane region" description="Helical" evidence="1">
    <location>
        <begin position="342"/>
        <end position="366"/>
    </location>
</feature>
<comment type="caution">
    <text evidence="2">The sequence shown here is derived from an EMBL/GenBank/DDBJ whole genome shotgun (WGS) entry which is preliminary data.</text>
</comment>